<accession>A0A8T2FQA3</accession>
<dbReference type="EMBL" id="JAEFBK010000002">
    <property type="protein sequence ID" value="KAG7638435.1"/>
    <property type="molecule type" value="Genomic_DNA"/>
</dbReference>
<protein>
    <submittedName>
        <fullName evidence="1">Uncharacterized protein</fullName>
    </submittedName>
</protein>
<organism evidence="1 2">
    <name type="scientific">Arabidopsis thaliana x Arabidopsis arenosa</name>
    <dbReference type="NCBI Taxonomy" id="1240361"/>
    <lineage>
        <taxon>Eukaryota</taxon>
        <taxon>Viridiplantae</taxon>
        <taxon>Streptophyta</taxon>
        <taxon>Embryophyta</taxon>
        <taxon>Tracheophyta</taxon>
        <taxon>Spermatophyta</taxon>
        <taxon>Magnoliopsida</taxon>
        <taxon>eudicotyledons</taxon>
        <taxon>Gunneridae</taxon>
        <taxon>Pentapetalae</taxon>
        <taxon>rosids</taxon>
        <taxon>malvids</taxon>
        <taxon>Brassicales</taxon>
        <taxon>Brassicaceae</taxon>
        <taxon>Camelineae</taxon>
        <taxon>Arabidopsis</taxon>
    </lineage>
</organism>
<reference evidence="1 2" key="1">
    <citation type="submission" date="2020-12" db="EMBL/GenBank/DDBJ databases">
        <title>Concerted genomic and epigenomic changes stabilize Arabidopsis allopolyploids.</title>
        <authorList>
            <person name="Chen Z."/>
        </authorList>
    </citation>
    <scope>NUCLEOTIDE SEQUENCE [LARGE SCALE GENOMIC DNA]</scope>
    <source>
        <strain evidence="1">Allo738</strain>
        <tissue evidence="1">Leaf</tissue>
    </source>
</reference>
<name>A0A8T2FQA3_9BRAS</name>
<dbReference type="AlphaFoldDB" id="A0A8T2FQA3"/>
<evidence type="ECO:0000313" key="1">
    <source>
        <dbReference type="EMBL" id="KAG7638435.1"/>
    </source>
</evidence>
<proteinExistence type="predicted"/>
<comment type="caution">
    <text evidence="1">The sequence shown here is derived from an EMBL/GenBank/DDBJ whole genome shotgun (WGS) entry which is preliminary data.</text>
</comment>
<gene>
    <name evidence="1" type="ORF">ISN45_At02g028710</name>
</gene>
<sequence length="31" mass="3581">MLLLTDIPLWSLSPVDCYKNQTRCRVMAVVD</sequence>
<dbReference type="Proteomes" id="UP000694240">
    <property type="component" value="Chromosome 2"/>
</dbReference>
<evidence type="ECO:0000313" key="2">
    <source>
        <dbReference type="Proteomes" id="UP000694240"/>
    </source>
</evidence>
<keyword evidence="2" id="KW-1185">Reference proteome</keyword>